<dbReference type="InterPro" id="IPR036249">
    <property type="entry name" value="Thioredoxin-like_sf"/>
</dbReference>
<dbReference type="PANTHER" id="PTHR42852:SF13">
    <property type="entry name" value="PROTEIN DIPZ"/>
    <property type="match status" value="1"/>
</dbReference>
<dbReference type="Gene3D" id="3.40.30.10">
    <property type="entry name" value="Glutaredoxin"/>
    <property type="match status" value="1"/>
</dbReference>
<keyword evidence="3" id="KW-1185">Reference proteome</keyword>
<protein>
    <recommendedName>
        <fullName evidence="1">Thioredoxin domain-containing protein</fullName>
    </recommendedName>
</protein>
<dbReference type="Proteomes" id="UP000487757">
    <property type="component" value="Unassembled WGS sequence"/>
</dbReference>
<dbReference type="Pfam" id="PF00085">
    <property type="entry name" value="Thioredoxin"/>
    <property type="match status" value="1"/>
</dbReference>
<feature type="domain" description="Thioredoxin" evidence="1">
    <location>
        <begin position="31"/>
        <end position="217"/>
    </location>
</feature>
<evidence type="ECO:0000313" key="3">
    <source>
        <dbReference type="Proteomes" id="UP000487757"/>
    </source>
</evidence>
<dbReference type="OrthoDB" id="793244at2"/>
<reference evidence="2 3" key="1">
    <citation type="submission" date="2019-11" db="EMBL/GenBank/DDBJ databases">
        <title>Pedobacter petrophilus genome.</title>
        <authorList>
            <person name="Feldbauer M.J."/>
            <person name="Newman J.D."/>
        </authorList>
    </citation>
    <scope>NUCLEOTIDE SEQUENCE [LARGE SCALE GENOMIC DNA]</scope>
    <source>
        <strain evidence="2 3">LMG 29686</strain>
    </source>
</reference>
<gene>
    <name evidence="2" type="ORF">GJU39_06390</name>
</gene>
<sequence>MYFPRPSCQCAMHVDRLTKLMMIKNIFFCLLVLLSTIEAVSAQSIVQNKIFPVPVGGQLPKSFWTYKHSMLQQGTPGAYSLYSDKGKLIILDFWATWCGSCIKRFPELAEIEKAFPGKVRVLLVNSVGTGDTQESLISKFKSGSKAFSATALSVIIADTVFLRTFPHQALPHYVWIADGGVRAITTAELLTVENVRLLLEHMDTLNSRRKNIDALRTKNKLRR</sequence>
<dbReference type="SUPFAM" id="SSF52833">
    <property type="entry name" value="Thioredoxin-like"/>
    <property type="match status" value="1"/>
</dbReference>
<comment type="caution">
    <text evidence="2">The sequence shown here is derived from an EMBL/GenBank/DDBJ whole genome shotgun (WGS) entry which is preliminary data.</text>
</comment>
<evidence type="ECO:0000259" key="1">
    <source>
        <dbReference type="PROSITE" id="PS51352"/>
    </source>
</evidence>
<dbReference type="InterPro" id="IPR050553">
    <property type="entry name" value="Thioredoxin_ResA/DsbE_sf"/>
</dbReference>
<dbReference type="CDD" id="cd02966">
    <property type="entry name" value="TlpA_like_family"/>
    <property type="match status" value="1"/>
</dbReference>
<organism evidence="2 3">
    <name type="scientific">Pedobacter petrophilus</name>
    <dbReference type="NCBI Taxonomy" id="1908241"/>
    <lineage>
        <taxon>Bacteria</taxon>
        <taxon>Pseudomonadati</taxon>
        <taxon>Bacteroidota</taxon>
        <taxon>Sphingobacteriia</taxon>
        <taxon>Sphingobacteriales</taxon>
        <taxon>Sphingobacteriaceae</taxon>
        <taxon>Pedobacter</taxon>
    </lineage>
</organism>
<dbReference type="AlphaFoldDB" id="A0A7K0FWI3"/>
<dbReference type="EMBL" id="WKKH01000007">
    <property type="protein sequence ID" value="MRX75712.1"/>
    <property type="molecule type" value="Genomic_DNA"/>
</dbReference>
<dbReference type="InterPro" id="IPR013766">
    <property type="entry name" value="Thioredoxin_domain"/>
</dbReference>
<dbReference type="PANTHER" id="PTHR42852">
    <property type="entry name" value="THIOL:DISULFIDE INTERCHANGE PROTEIN DSBE"/>
    <property type="match status" value="1"/>
</dbReference>
<accession>A0A7K0FWI3</accession>
<dbReference type="PROSITE" id="PS51352">
    <property type="entry name" value="THIOREDOXIN_2"/>
    <property type="match status" value="1"/>
</dbReference>
<evidence type="ECO:0000313" key="2">
    <source>
        <dbReference type="EMBL" id="MRX75712.1"/>
    </source>
</evidence>
<proteinExistence type="predicted"/>
<name>A0A7K0FWI3_9SPHI</name>